<keyword evidence="10" id="KW-1185">Reference proteome</keyword>
<dbReference type="OMA" id="AENIEWE"/>
<dbReference type="Gene3D" id="1.10.10.820">
    <property type="match status" value="1"/>
</dbReference>
<feature type="region of interest" description="Actin-binding" evidence="7">
    <location>
        <begin position="585"/>
        <end position="607"/>
    </location>
</feature>
<feature type="binding site" evidence="7">
    <location>
        <begin position="96"/>
        <end position="103"/>
    </location>
    <ligand>
        <name>ATP</name>
        <dbReference type="ChEBI" id="CHEBI:30616"/>
    </ligand>
</feature>
<keyword evidence="4 7" id="KW-0518">Myosin</keyword>
<sequence>MFRAGEGMYDMTLMDEVTEDTFMENLKTRFSKGIIYTNIGEQIVSVNPFQSVAEPEMADFVNQFQYEVQPHIYALADDTYRALLSEKSDQCVIITGESGAGKTVSSKIFMKYVAYVSSSRVGASMADAAASSAAAAETERIKNRLLESNPVLEAFGNAKTLRNDNSSRFGKYMELQFNFAGAPVGGRISQYLLEKSRVVTRAEGERSFHVFYQMLSQPILMSQLGLTPDPAAYKYLAISGCYEVSSIRDVEDFLEVQQAVKVLGWNDDDLEEVFKVLGAILLLGNVEFVDDADKSAEHKTECVSVANQEVVLQVADLLAVDADFLMGSLMSRSISTGVGRRASQITVQLDGAGAADTRDALAKFLYSRLFDWVVARINSELEPARGAYSEAVIGILDIYGFEIFEDNSFEQFCINYCNEKLQQYFILNVLQSEQEEYAREGITWTPIDYFDNSPIISLIEGASARSASIIALLDEACLVGNTTTGQLVEKFANGLSSSAHFEAAANGADRSLTAEQFRIKHYAGDVVYSAELFQDKNRDALYPDLVNTMHTSSSALVQELFKGDKALAQSKRRPVTAATQFKKAVCELIATLQACSPHYIRCIKSNDAKRGLHLDEERVRHQVVYLNLVEAVRVRKAGFCNRQHYTRFMWRYKMLTDATWPIWRGSDRDGVETILNGLGWRGPSTSSGRPSCSSRTHRRLCSWSGCGRSGCRLWRS</sequence>
<dbReference type="GO" id="GO:0005737">
    <property type="term" value="C:cytoplasm"/>
    <property type="evidence" value="ECO:0007669"/>
    <property type="project" value="TreeGrafter"/>
</dbReference>
<dbReference type="PROSITE" id="PS51456">
    <property type="entry name" value="MYOSIN_MOTOR"/>
    <property type="match status" value="1"/>
</dbReference>
<reference evidence="9 10" key="1">
    <citation type="submission" date="2010-05" db="EMBL/GenBank/DDBJ databases">
        <title>The Genome Sequence of Thecamonas trahens ATCC 50062.</title>
        <authorList>
            <consortium name="The Broad Institute Genome Sequencing Platform"/>
            <person name="Russ C."/>
            <person name="Cuomo C."/>
            <person name="Shea T."/>
            <person name="Young S.K."/>
            <person name="Zeng Q."/>
            <person name="Koehrsen M."/>
            <person name="Haas B."/>
            <person name="Borodovsky M."/>
            <person name="Guigo R."/>
            <person name="Alvarado L."/>
            <person name="Berlin A."/>
            <person name="Bochicchio J."/>
            <person name="Borenstein D."/>
            <person name="Chapman S."/>
            <person name="Chen Z."/>
            <person name="Freedman E."/>
            <person name="Gellesch M."/>
            <person name="Goldberg J."/>
            <person name="Griggs A."/>
            <person name="Gujja S."/>
            <person name="Heilman E."/>
            <person name="Heiman D."/>
            <person name="Hepburn T."/>
            <person name="Howarth C."/>
            <person name="Jen D."/>
            <person name="Larson L."/>
            <person name="Mehta T."/>
            <person name="Park D."/>
            <person name="Pearson M."/>
            <person name="Roberts A."/>
            <person name="Saif S."/>
            <person name="Shenoy N."/>
            <person name="Sisk P."/>
            <person name="Stolte C."/>
            <person name="Sykes S."/>
            <person name="Thomson T."/>
            <person name="Walk T."/>
            <person name="White J."/>
            <person name="Yandava C."/>
            <person name="Burger G."/>
            <person name="Gray M.W."/>
            <person name="Holland P.W.H."/>
            <person name="King N."/>
            <person name="Lang F.B.F."/>
            <person name="Roger A.J."/>
            <person name="Ruiz-Trillo I."/>
            <person name="Lander E."/>
            <person name="Nusbaum C."/>
        </authorList>
    </citation>
    <scope>NUCLEOTIDE SEQUENCE [LARGE SCALE GENOMIC DNA]</scope>
    <source>
        <strain evidence="9 10">ATCC 50062</strain>
    </source>
</reference>
<dbReference type="InterPro" id="IPR001609">
    <property type="entry name" value="Myosin_head_motor_dom-like"/>
</dbReference>
<organism evidence="9 10">
    <name type="scientific">Thecamonas trahens ATCC 50062</name>
    <dbReference type="NCBI Taxonomy" id="461836"/>
    <lineage>
        <taxon>Eukaryota</taxon>
        <taxon>Apusozoa</taxon>
        <taxon>Apusomonadida</taxon>
        <taxon>Apusomonadidae</taxon>
        <taxon>Thecamonas</taxon>
    </lineage>
</organism>
<dbReference type="GO" id="GO:0006897">
    <property type="term" value="P:endocytosis"/>
    <property type="evidence" value="ECO:0007669"/>
    <property type="project" value="TreeGrafter"/>
</dbReference>
<keyword evidence="2 7" id="KW-0547">Nucleotide-binding</keyword>
<proteinExistence type="inferred from homology"/>
<dbReference type="InterPro" id="IPR036961">
    <property type="entry name" value="Kinesin_motor_dom_sf"/>
</dbReference>
<evidence type="ECO:0000256" key="2">
    <source>
        <dbReference type="ARBA" id="ARBA00022741"/>
    </source>
</evidence>
<evidence type="ECO:0000256" key="7">
    <source>
        <dbReference type="PROSITE-ProRule" id="PRU00782"/>
    </source>
</evidence>
<dbReference type="Gene3D" id="1.20.58.530">
    <property type="match status" value="1"/>
</dbReference>
<evidence type="ECO:0000256" key="1">
    <source>
        <dbReference type="ARBA" id="ARBA00008314"/>
    </source>
</evidence>
<dbReference type="Pfam" id="PF00063">
    <property type="entry name" value="Myosin_head"/>
    <property type="match status" value="1"/>
</dbReference>
<dbReference type="AlphaFoldDB" id="A0A0L0DGE7"/>
<evidence type="ECO:0000313" key="9">
    <source>
        <dbReference type="EMBL" id="KNC51407.1"/>
    </source>
</evidence>
<dbReference type="FunFam" id="1.20.58.530:FF:000004">
    <property type="entry name" value="Unconventional myosin ID"/>
    <property type="match status" value="1"/>
</dbReference>
<dbReference type="Gene3D" id="3.40.850.10">
    <property type="entry name" value="Kinesin motor domain"/>
    <property type="match status" value="1"/>
</dbReference>
<dbReference type="SMART" id="SM00242">
    <property type="entry name" value="MYSc"/>
    <property type="match status" value="1"/>
</dbReference>
<evidence type="ECO:0000256" key="6">
    <source>
        <dbReference type="ARBA" id="ARBA00023203"/>
    </source>
</evidence>
<dbReference type="RefSeq" id="XP_013756074.1">
    <property type="nucleotide sequence ID" value="XM_013900620.1"/>
</dbReference>
<dbReference type="Proteomes" id="UP000054408">
    <property type="component" value="Unassembled WGS sequence"/>
</dbReference>
<accession>A0A0L0DGE7</accession>
<keyword evidence="5 7" id="KW-0505">Motor protein</keyword>
<dbReference type="GO" id="GO:0000146">
    <property type="term" value="F:microfilament motor activity"/>
    <property type="evidence" value="ECO:0007669"/>
    <property type="project" value="TreeGrafter"/>
</dbReference>
<keyword evidence="3 7" id="KW-0067">ATP-binding</keyword>
<dbReference type="GO" id="GO:0005886">
    <property type="term" value="C:plasma membrane"/>
    <property type="evidence" value="ECO:0007669"/>
    <property type="project" value="TreeGrafter"/>
</dbReference>
<dbReference type="EMBL" id="GL349467">
    <property type="protein sequence ID" value="KNC51407.1"/>
    <property type="molecule type" value="Genomic_DNA"/>
</dbReference>
<evidence type="ECO:0000256" key="5">
    <source>
        <dbReference type="ARBA" id="ARBA00023175"/>
    </source>
</evidence>
<dbReference type="GeneID" id="25566479"/>
<dbReference type="SUPFAM" id="SSF52540">
    <property type="entry name" value="P-loop containing nucleoside triphosphate hydrolases"/>
    <property type="match status" value="1"/>
</dbReference>
<dbReference type="GO" id="GO:0005524">
    <property type="term" value="F:ATP binding"/>
    <property type="evidence" value="ECO:0007669"/>
    <property type="project" value="UniProtKB-UniRule"/>
</dbReference>
<evidence type="ECO:0000313" key="10">
    <source>
        <dbReference type="Proteomes" id="UP000054408"/>
    </source>
</evidence>
<dbReference type="PRINTS" id="PR00193">
    <property type="entry name" value="MYOSINHEAVY"/>
</dbReference>
<dbReference type="GO" id="GO:0007015">
    <property type="term" value="P:actin filament organization"/>
    <property type="evidence" value="ECO:0007669"/>
    <property type="project" value="TreeGrafter"/>
</dbReference>
<gene>
    <name evidence="9" type="ORF">AMSG_07592</name>
</gene>
<dbReference type="eggNOG" id="KOG0164">
    <property type="taxonomic scope" value="Eukaryota"/>
</dbReference>
<dbReference type="OrthoDB" id="6108017at2759"/>
<dbReference type="FunFam" id="1.10.10.820:FF:000001">
    <property type="entry name" value="Myosin heavy chain"/>
    <property type="match status" value="1"/>
</dbReference>
<dbReference type="GO" id="GO:0051015">
    <property type="term" value="F:actin filament binding"/>
    <property type="evidence" value="ECO:0007669"/>
    <property type="project" value="TreeGrafter"/>
</dbReference>
<dbReference type="GO" id="GO:0016459">
    <property type="term" value="C:myosin complex"/>
    <property type="evidence" value="ECO:0007669"/>
    <property type="project" value="UniProtKB-KW"/>
</dbReference>
<evidence type="ECO:0000259" key="8">
    <source>
        <dbReference type="PROSITE" id="PS51456"/>
    </source>
</evidence>
<dbReference type="GO" id="GO:0030048">
    <property type="term" value="P:actin filament-based movement"/>
    <property type="evidence" value="ECO:0007669"/>
    <property type="project" value="TreeGrafter"/>
</dbReference>
<feature type="domain" description="Myosin motor" evidence="8">
    <location>
        <begin position="6"/>
        <end position="716"/>
    </location>
</feature>
<comment type="similarity">
    <text evidence="1 7">Belongs to the TRAFAC class myosin-kinesin ATPase superfamily. Myosin family.</text>
</comment>
<dbReference type="Gene3D" id="1.20.120.720">
    <property type="entry name" value="Myosin VI head, motor domain, U50 subdomain"/>
    <property type="match status" value="1"/>
</dbReference>
<dbReference type="InterPro" id="IPR027417">
    <property type="entry name" value="P-loop_NTPase"/>
</dbReference>
<dbReference type="PANTHER" id="PTHR13140:SF519">
    <property type="entry name" value="MYOSIN IF HEAVY CHAIN"/>
    <property type="match status" value="1"/>
</dbReference>
<evidence type="ECO:0000256" key="3">
    <source>
        <dbReference type="ARBA" id="ARBA00022840"/>
    </source>
</evidence>
<dbReference type="PANTHER" id="PTHR13140">
    <property type="entry name" value="MYOSIN"/>
    <property type="match status" value="1"/>
</dbReference>
<protein>
    <submittedName>
        <fullName evidence="9">Myosin IE heavy chain</fullName>
    </submittedName>
</protein>
<keyword evidence="6 7" id="KW-0009">Actin-binding</keyword>
<dbReference type="STRING" id="461836.A0A0L0DGE7"/>
<evidence type="ECO:0000256" key="4">
    <source>
        <dbReference type="ARBA" id="ARBA00023123"/>
    </source>
</evidence>
<name>A0A0L0DGE7_THETB</name>